<gene>
    <name evidence="1" type="ORF">C3942_00645</name>
</gene>
<name>A0A2S5TKA8_9GAMM</name>
<keyword evidence="2" id="KW-1185">Reference proteome</keyword>
<proteinExistence type="predicted"/>
<comment type="caution">
    <text evidence="1">The sequence shown here is derived from an EMBL/GenBank/DDBJ whole genome shotgun (WGS) entry which is preliminary data.</text>
</comment>
<organism evidence="1 2">
    <name type="scientific">Solimonas fluminis</name>
    <dbReference type="NCBI Taxonomy" id="2086571"/>
    <lineage>
        <taxon>Bacteria</taxon>
        <taxon>Pseudomonadati</taxon>
        <taxon>Pseudomonadota</taxon>
        <taxon>Gammaproteobacteria</taxon>
        <taxon>Nevskiales</taxon>
        <taxon>Nevskiaceae</taxon>
        <taxon>Solimonas</taxon>
    </lineage>
</organism>
<evidence type="ECO:0000313" key="1">
    <source>
        <dbReference type="EMBL" id="PPE75436.1"/>
    </source>
</evidence>
<sequence>MSRPKLNRETVILEVAGEEVHITILNAGEDAWSIVEVVAGSFPPLSYREEGYPTREAAIQKSITIAADLLGA</sequence>
<evidence type="ECO:0000313" key="2">
    <source>
        <dbReference type="Proteomes" id="UP000238220"/>
    </source>
</evidence>
<dbReference type="RefSeq" id="WP_104228402.1">
    <property type="nucleotide sequence ID" value="NZ_PSNW01000001.1"/>
</dbReference>
<reference evidence="1 2" key="1">
    <citation type="submission" date="2018-02" db="EMBL/GenBank/DDBJ databases">
        <title>Genome sequencing of Solimonas sp. HR-BB.</title>
        <authorList>
            <person name="Lee Y."/>
            <person name="Jeon C.O."/>
        </authorList>
    </citation>
    <scope>NUCLEOTIDE SEQUENCE [LARGE SCALE GENOMIC DNA]</scope>
    <source>
        <strain evidence="1 2">HR-BB</strain>
    </source>
</reference>
<dbReference type="EMBL" id="PSNW01000001">
    <property type="protein sequence ID" value="PPE75436.1"/>
    <property type="molecule type" value="Genomic_DNA"/>
</dbReference>
<accession>A0A2S5TKA8</accession>
<dbReference type="AlphaFoldDB" id="A0A2S5TKA8"/>
<dbReference type="Proteomes" id="UP000238220">
    <property type="component" value="Unassembled WGS sequence"/>
</dbReference>
<protein>
    <submittedName>
        <fullName evidence="1">Uncharacterized protein</fullName>
    </submittedName>
</protein>